<reference evidence="3 4" key="1">
    <citation type="submission" date="2018-11" db="EMBL/GenBank/DDBJ databases">
        <title>Genome sequence of Apiotrichum porosum DSM 27194.</title>
        <authorList>
            <person name="Aliyu H."/>
            <person name="Gorte O."/>
            <person name="Ochsenreither K."/>
        </authorList>
    </citation>
    <scope>NUCLEOTIDE SEQUENCE [LARGE SCALE GENOMIC DNA]</scope>
    <source>
        <strain evidence="3 4">DSM 27194</strain>
    </source>
</reference>
<accession>A0A427XXM7</accession>
<keyword evidence="1" id="KW-0175">Coiled coil</keyword>
<dbReference type="Proteomes" id="UP000279236">
    <property type="component" value="Unassembled WGS sequence"/>
</dbReference>
<evidence type="ECO:0000256" key="1">
    <source>
        <dbReference type="SAM" id="Coils"/>
    </source>
</evidence>
<name>A0A427XXM7_9TREE</name>
<feature type="region of interest" description="Disordered" evidence="2">
    <location>
        <begin position="156"/>
        <end position="184"/>
    </location>
</feature>
<comment type="caution">
    <text evidence="3">The sequence shown here is derived from an EMBL/GenBank/DDBJ whole genome shotgun (WGS) entry which is preliminary data.</text>
</comment>
<dbReference type="RefSeq" id="XP_028477437.1">
    <property type="nucleotide sequence ID" value="XM_028622545.1"/>
</dbReference>
<feature type="region of interest" description="Disordered" evidence="2">
    <location>
        <begin position="560"/>
        <end position="609"/>
    </location>
</feature>
<dbReference type="Gene3D" id="3.90.70.80">
    <property type="match status" value="1"/>
</dbReference>
<dbReference type="GeneID" id="39591714"/>
<feature type="coiled-coil region" evidence="1">
    <location>
        <begin position="510"/>
        <end position="544"/>
    </location>
</feature>
<gene>
    <name evidence="3" type="ORF">EHS24_007171</name>
</gene>
<evidence type="ECO:0008006" key="5">
    <source>
        <dbReference type="Google" id="ProtNLM"/>
    </source>
</evidence>
<evidence type="ECO:0000313" key="3">
    <source>
        <dbReference type="EMBL" id="RSH83485.1"/>
    </source>
</evidence>
<proteinExistence type="predicted"/>
<evidence type="ECO:0000256" key="2">
    <source>
        <dbReference type="SAM" id="MobiDB-lite"/>
    </source>
</evidence>
<organism evidence="3 4">
    <name type="scientific">Apiotrichum porosum</name>
    <dbReference type="NCBI Taxonomy" id="105984"/>
    <lineage>
        <taxon>Eukaryota</taxon>
        <taxon>Fungi</taxon>
        <taxon>Dikarya</taxon>
        <taxon>Basidiomycota</taxon>
        <taxon>Agaricomycotina</taxon>
        <taxon>Tremellomycetes</taxon>
        <taxon>Trichosporonales</taxon>
        <taxon>Trichosporonaceae</taxon>
        <taxon>Apiotrichum</taxon>
    </lineage>
</organism>
<protein>
    <recommendedName>
        <fullName evidence="5">OTU domain-containing protein</fullName>
    </recommendedName>
</protein>
<dbReference type="AlphaFoldDB" id="A0A427XXM7"/>
<feature type="region of interest" description="Disordered" evidence="2">
    <location>
        <begin position="249"/>
        <end position="288"/>
    </location>
</feature>
<keyword evidence="4" id="KW-1185">Reference proteome</keyword>
<evidence type="ECO:0000313" key="4">
    <source>
        <dbReference type="Proteomes" id="UP000279236"/>
    </source>
</evidence>
<feature type="compositionally biased region" description="Low complexity" evidence="2">
    <location>
        <begin position="262"/>
        <end position="283"/>
    </location>
</feature>
<sequence length="695" mass="75123">MPATATTAPFNRTADNGIPLFPFSYEKNLERLLAVATADGIELKNVLGDGNCAYHAVVDALEHQHNVLIGWTDLCRRVGNRLRVMKAAGQIMMLSSGLWTDQEFEEYVARVERAEFPPGCGTSLEYVDEQAFVAMSIELQMILLLLELAEAEKTDVPAPAGSRQPAILPVTESPRAEAPKVKPSKVSRTVVQEQMGVAELQQEIADRVVVVNNMEQMVKDADDAVHKRRLTSKLEKLKAELVTCQMKLAEAPRAPPSPKQKAAATSDSSAAPTATPTSKSPAAGSELLPRRPLFTAVSELLPGPDASRSPQGNKRRLQFAAMGQEFELIDAEDGYSAIAHSIRSQLGINVASDVVRDRAAAGFRVLQSKGGTGAVDAMTLSVLAIALNVATSVLRTDGTFTLFDPSTIDDSPPLHLAIIIGYAYGPNKSVFCGINIDYHEIEPTTTTHRTHLEAYVTIVRGKHVKLVDTVETLTRAVANAGSDAERHDATAKLNGAQQDLANTLSRRSVAVRELADAKQAQAEMDELRATAKTLRAEVLGHEAEVQRLWRSWSIAHEANKRPIHANVQQAPPLSRKRKREEEPEPADDDHSSSSDSSQSDHPNAAAGPATPWLPLNFDEILDVLVKQLTNVRPLSGRLAEIVKLEVAAGARHGSVPELHIWDPGSSASSASYRPILATALLRSPRVCAPGWACTA</sequence>
<dbReference type="EMBL" id="RSCE01000004">
    <property type="protein sequence ID" value="RSH83485.1"/>
    <property type="molecule type" value="Genomic_DNA"/>
</dbReference>